<accession>A0ABD2PE71</accession>
<dbReference type="EMBL" id="JABFTP020000185">
    <property type="protein sequence ID" value="KAL3289091.1"/>
    <property type="molecule type" value="Genomic_DNA"/>
</dbReference>
<name>A0ABD2PE71_9CUCU</name>
<dbReference type="Gene3D" id="2.30.30.140">
    <property type="match status" value="1"/>
</dbReference>
<dbReference type="SUPFAM" id="SSF63748">
    <property type="entry name" value="Tudor/PWWP/MBT"/>
    <property type="match status" value="1"/>
</dbReference>
<dbReference type="InterPro" id="IPR002999">
    <property type="entry name" value="Tudor"/>
</dbReference>
<organism evidence="2 3">
    <name type="scientific">Cryptolaemus montrouzieri</name>
    <dbReference type="NCBI Taxonomy" id="559131"/>
    <lineage>
        <taxon>Eukaryota</taxon>
        <taxon>Metazoa</taxon>
        <taxon>Ecdysozoa</taxon>
        <taxon>Arthropoda</taxon>
        <taxon>Hexapoda</taxon>
        <taxon>Insecta</taxon>
        <taxon>Pterygota</taxon>
        <taxon>Neoptera</taxon>
        <taxon>Endopterygota</taxon>
        <taxon>Coleoptera</taxon>
        <taxon>Polyphaga</taxon>
        <taxon>Cucujiformia</taxon>
        <taxon>Coccinelloidea</taxon>
        <taxon>Coccinellidae</taxon>
        <taxon>Scymninae</taxon>
        <taxon>Scymnini</taxon>
        <taxon>Cryptolaemus</taxon>
    </lineage>
</organism>
<evidence type="ECO:0000313" key="2">
    <source>
        <dbReference type="EMBL" id="KAL3289091.1"/>
    </source>
</evidence>
<proteinExistence type="predicted"/>
<keyword evidence="3" id="KW-1185">Reference proteome</keyword>
<protein>
    <recommendedName>
        <fullName evidence="1">Tudor domain-containing protein</fullName>
    </recommendedName>
</protein>
<gene>
    <name evidence="2" type="ORF">HHI36_003533</name>
</gene>
<evidence type="ECO:0000259" key="1">
    <source>
        <dbReference type="Pfam" id="PF00567"/>
    </source>
</evidence>
<sequence length="297" mass="33289">MKILLIFRQRKPVKNVEVGQVVLCMKEGEKQLCRAVVRTLDNGLVAVQFIDFQTLEVVSLENVYGISRKLANLPVALIESPIIKGYDANKFGPESESLIEKMVCQKSKLDVAKENGDFDLLLDDKSFSEMLFPSPNLKNTKEQTVGVTNVVKPDSMKEKALGNTLTSISSKDVDATIPIIKSTANKESATSISHLINFTKGKCFRGRVLKKLDNGKYNVGILEYEDQTKDNENIPGNESMIIECDLVFSDTEGVHKRLVELLKPNYIYEMNVLESENHKYALDIPDVRDSLMKEGLI</sequence>
<dbReference type="AlphaFoldDB" id="A0ABD2PE71"/>
<dbReference type="CDD" id="cd20379">
    <property type="entry name" value="Tudor_dTUD-like"/>
    <property type="match status" value="1"/>
</dbReference>
<comment type="caution">
    <text evidence="2">The sequence shown here is derived from an EMBL/GenBank/DDBJ whole genome shotgun (WGS) entry which is preliminary data.</text>
</comment>
<dbReference type="Proteomes" id="UP001516400">
    <property type="component" value="Unassembled WGS sequence"/>
</dbReference>
<dbReference type="Pfam" id="PF00567">
    <property type="entry name" value="TUDOR"/>
    <property type="match status" value="1"/>
</dbReference>
<feature type="domain" description="Tudor" evidence="1">
    <location>
        <begin position="11"/>
        <end position="78"/>
    </location>
</feature>
<reference evidence="2 3" key="1">
    <citation type="journal article" date="2021" name="BMC Biol.">
        <title>Horizontally acquired antibacterial genes associated with adaptive radiation of ladybird beetles.</title>
        <authorList>
            <person name="Li H.S."/>
            <person name="Tang X.F."/>
            <person name="Huang Y.H."/>
            <person name="Xu Z.Y."/>
            <person name="Chen M.L."/>
            <person name="Du X.Y."/>
            <person name="Qiu B.Y."/>
            <person name="Chen P.T."/>
            <person name="Zhang W."/>
            <person name="Slipinski A."/>
            <person name="Escalona H.E."/>
            <person name="Waterhouse R.M."/>
            <person name="Zwick A."/>
            <person name="Pang H."/>
        </authorList>
    </citation>
    <scope>NUCLEOTIDE SEQUENCE [LARGE SCALE GENOMIC DNA]</scope>
    <source>
        <strain evidence="2">SYSU2018</strain>
    </source>
</reference>
<evidence type="ECO:0000313" key="3">
    <source>
        <dbReference type="Proteomes" id="UP001516400"/>
    </source>
</evidence>